<keyword evidence="15" id="KW-1185">Reference proteome</keyword>
<dbReference type="InterPro" id="IPR017972">
    <property type="entry name" value="Cyt_P450_CS"/>
</dbReference>
<dbReference type="InterPro" id="IPR002401">
    <property type="entry name" value="Cyt_P450_E_grp-I"/>
</dbReference>
<accession>A0A6J1Q7K1</accession>
<feature type="binding site" description="axial binding residue" evidence="13">
    <location>
        <position position="447"/>
    </location>
    <ligand>
        <name>heme</name>
        <dbReference type="ChEBI" id="CHEBI:30413"/>
    </ligand>
    <ligandPart>
        <name>Fe</name>
        <dbReference type="ChEBI" id="CHEBI:18248"/>
    </ligandPart>
</feature>
<dbReference type="GO" id="GO:0016705">
    <property type="term" value="F:oxidoreductase activity, acting on paired donors, with incorporation or reduction of molecular oxygen"/>
    <property type="evidence" value="ECO:0007669"/>
    <property type="project" value="InterPro"/>
</dbReference>
<proteinExistence type="inferred from homology"/>
<dbReference type="Gene3D" id="1.10.630.10">
    <property type="entry name" value="Cytochrome P450"/>
    <property type="match status" value="1"/>
</dbReference>
<dbReference type="PRINTS" id="PR00385">
    <property type="entry name" value="P450"/>
</dbReference>
<dbReference type="InterPro" id="IPR001128">
    <property type="entry name" value="Cyt_P450"/>
</dbReference>
<dbReference type="PRINTS" id="PR00463">
    <property type="entry name" value="EP450I"/>
</dbReference>
<keyword evidence="6 13" id="KW-0479">Metal-binding</keyword>
<dbReference type="PANTHER" id="PTHR24292:SF54">
    <property type="entry name" value="CYP9F3-RELATED"/>
    <property type="match status" value="1"/>
</dbReference>
<keyword evidence="11 14" id="KW-0503">Monooxygenase</keyword>
<gene>
    <name evidence="16" type="primary">LOC112458682</name>
</gene>
<evidence type="ECO:0000256" key="3">
    <source>
        <dbReference type="ARBA" id="ARBA00004406"/>
    </source>
</evidence>
<evidence type="ECO:0000256" key="11">
    <source>
        <dbReference type="ARBA" id="ARBA00023033"/>
    </source>
</evidence>
<dbReference type="InterPro" id="IPR050476">
    <property type="entry name" value="Insect_CytP450_Detox"/>
</dbReference>
<dbReference type="InterPro" id="IPR036396">
    <property type="entry name" value="Cyt_P450_sf"/>
</dbReference>
<evidence type="ECO:0000256" key="7">
    <source>
        <dbReference type="ARBA" id="ARBA00022824"/>
    </source>
</evidence>
<keyword evidence="8" id="KW-0492">Microsome</keyword>
<dbReference type="GO" id="GO:0020037">
    <property type="term" value="F:heme binding"/>
    <property type="evidence" value="ECO:0007669"/>
    <property type="project" value="InterPro"/>
</dbReference>
<dbReference type="GO" id="GO:0005789">
    <property type="term" value="C:endoplasmic reticulum membrane"/>
    <property type="evidence" value="ECO:0007669"/>
    <property type="project" value="UniProtKB-SubCell"/>
</dbReference>
<keyword evidence="9 14" id="KW-0560">Oxidoreductase</keyword>
<evidence type="ECO:0000256" key="6">
    <source>
        <dbReference type="ARBA" id="ARBA00022723"/>
    </source>
</evidence>
<dbReference type="FunFam" id="1.10.630.10:FF:000042">
    <property type="entry name" value="Cytochrome P450"/>
    <property type="match status" value="1"/>
</dbReference>
<organism evidence="15 16">
    <name type="scientific">Temnothorax curvispinosus</name>
    <dbReference type="NCBI Taxonomy" id="300111"/>
    <lineage>
        <taxon>Eukaryota</taxon>
        <taxon>Metazoa</taxon>
        <taxon>Ecdysozoa</taxon>
        <taxon>Arthropoda</taxon>
        <taxon>Hexapoda</taxon>
        <taxon>Insecta</taxon>
        <taxon>Pterygota</taxon>
        <taxon>Neoptera</taxon>
        <taxon>Endopterygota</taxon>
        <taxon>Hymenoptera</taxon>
        <taxon>Apocrita</taxon>
        <taxon>Aculeata</taxon>
        <taxon>Formicoidea</taxon>
        <taxon>Formicidae</taxon>
        <taxon>Myrmicinae</taxon>
        <taxon>Temnothorax</taxon>
    </lineage>
</organism>
<dbReference type="AlphaFoldDB" id="A0A6J1Q7K1"/>
<evidence type="ECO:0000256" key="12">
    <source>
        <dbReference type="ARBA" id="ARBA00023136"/>
    </source>
</evidence>
<evidence type="ECO:0000256" key="2">
    <source>
        <dbReference type="ARBA" id="ARBA00004174"/>
    </source>
</evidence>
<keyword evidence="5 13" id="KW-0349">Heme</keyword>
<dbReference type="GO" id="GO:0004497">
    <property type="term" value="F:monooxygenase activity"/>
    <property type="evidence" value="ECO:0007669"/>
    <property type="project" value="UniProtKB-KW"/>
</dbReference>
<dbReference type="PANTHER" id="PTHR24292">
    <property type="entry name" value="CYTOCHROME P450"/>
    <property type="match status" value="1"/>
</dbReference>
<evidence type="ECO:0000256" key="9">
    <source>
        <dbReference type="ARBA" id="ARBA00023002"/>
    </source>
</evidence>
<evidence type="ECO:0000256" key="8">
    <source>
        <dbReference type="ARBA" id="ARBA00022848"/>
    </source>
</evidence>
<evidence type="ECO:0000256" key="14">
    <source>
        <dbReference type="RuleBase" id="RU000461"/>
    </source>
</evidence>
<keyword evidence="7" id="KW-0256">Endoplasmic reticulum</keyword>
<reference evidence="16" key="1">
    <citation type="submission" date="2025-08" db="UniProtKB">
        <authorList>
            <consortium name="RefSeq"/>
        </authorList>
    </citation>
    <scope>IDENTIFICATION</scope>
    <source>
        <tissue evidence="16">Whole body</tissue>
    </source>
</reference>
<evidence type="ECO:0000256" key="5">
    <source>
        <dbReference type="ARBA" id="ARBA00022617"/>
    </source>
</evidence>
<dbReference type="Proteomes" id="UP000504618">
    <property type="component" value="Unplaced"/>
</dbReference>
<evidence type="ECO:0000256" key="4">
    <source>
        <dbReference type="ARBA" id="ARBA00010617"/>
    </source>
</evidence>
<evidence type="ECO:0000256" key="1">
    <source>
        <dbReference type="ARBA" id="ARBA00001971"/>
    </source>
</evidence>
<evidence type="ECO:0000256" key="10">
    <source>
        <dbReference type="ARBA" id="ARBA00023004"/>
    </source>
</evidence>
<comment type="subcellular location">
    <subcellularLocation>
        <location evidence="3">Endoplasmic reticulum membrane</location>
        <topology evidence="3">Peripheral membrane protein</topology>
    </subcellularLocation>
    <subcellularLocation>
        <location evidence="2">Microsome membrane</location>
        <topology evidence="2">Peripheral membrane protein</topology>
    </subcellularLocation>
</comment>
<comment type="cofactor">
    <cofactor evidence="1 13">
        <name>heme</name>
        <dbReference type="ChEBI" id="CHEBI:30413"/>
    </cofactor>
</comment>
<name>A0A6J1Q7K1_9HYME</name>
<sequence>MTIVLVFLILGALIALYYYLTRNYKYWQRRGVPWMDGALPGFGHMLSVICLRTDAADFYNKIYKDNKGRSMVGIYELMSPSLIILEPELVKTVLQTNFSNFSANTVHVDPEVDPLLSYNPFCLTGDKWQNSRKRLTYAFSSMRLKILLESVKLVCATMEKYIDGKMSNVEKAEFELKSLFSRYTAQVVAAAGFGVDGYCFDDEKKDISFRKLGQAIFEPSTRNKIMFTFLFLIPSLNKIFKMSFIPKSVDHFFRTLVADVMGQRRKDGIPRNDFLHLMAELERAEGKKFDTEMLTGQALSFFIDGYETSSTVMSFIGFHLASYPEIQEKLREEVLSVLNKYDGEITYEGLREMTYMDQVFNESMRMVPVIVLIKKRCTEEFELKGSDGVVCRVQPGTKIMIPVQALHTDPEYWENPEEYNPERFSSDRKYNIERFAYLPFGEGPRICVGMRMAQLQIKAGLARILKKYSVELSPRTQIPLKMIPGTILPTPKGGLWSYFRRL</sequence>
<dbReference type="SUPFAM" id="SSF48264">
    <property type="entry name" value="Cytochrome P450"/>
    <property type="match status" value="1"/>
</dbReference>
<dbReference type="OrthoDB" id="2789670at2759"/>
<dbReference type="RefSeq" id="XP_024878199.1">
    <property type="nucleotide sequence ID" value="XM_025022431.1"/>
</dbReference>
<dbReference type="PROSITE" id="PS00086">
    <property type="entry name" value="CYTOCHROME_P450"/>
    <property type="match status" value="1"/>
</dbReference>
<dbReference type="Pfam" id="PF00067">
    <property type="entry name" value="p450"/>
    <property type="match status" value="1"/>
</dbReference>
<keyword evidence="10 13" id="KW-0408">Iron</keyword>
<dbReference type="GeneID" id="112458682"/>
<keyword evidence="12" id="KW-0472">Membrane</keyword>
<dbReference type="CDD" id="cd11056">
    <property type="entry name" value="CYP6-like"/>
    <property type="match status" value="1"/>
</dbReference>
<comment type="similarity">
    <text evidence="4 14">Belongs to the cytochrome P450 family.</text>
</comment>
<dbReference type="GO" id="GO:0005506">
    <property type="term" value="F:iron ion binding"/>
    <property type="evidence" value="ECO:0007669"/>
    <property type="project" value="InterPro"/>
</dbReference>
<evidence type="ECO:0000313" key="16">
    <source>
        <dbReference type="RefSeq" id="XP_024878199.1"/>
    </source>
</evidence>
<protein>
    <submittedName>
        <fullName evidence="16">Cytochrome P450 6a2-like</fullName>
    </submittedName>
</protein>
<evidence type="ECO:0000256" key="13">
    <source>
        <dbReference type="PIRSR" id="PIRSR602401-1"/>
    </source>
</evidence>
<evidence type="ECO:0000313" key="15">
    <source>
        <dbReference type="Proteomes" id="UP000504618"/>
    </source>
</evidence>